<protein>
    <recommendedName>
        <fullName evidence="3">N-ATPase, AtpR subunit</fullName>
    </recommendedName>
</protein>
<proteinExistence type="predicted"/>
<keyword evidence="1" id="KW-1133">Transmembrane helix</keyword>
<organism evidence="2">
    <name type="scientific">bioreactor metagenome</name>
    <dbReference type="NCBI Taxonomy" id="1076179"/>
    <lineage>
        <taxon>unclassified sequences</taxon>
        <taxon>metagenomes</taxon>
        <taxon>ecological metagenomes</taxon>
    </lineage>
</organism>
<reference evidence="2" key="1">
    <citation type="submission" date="2019-08" db="EMBL/GenBank/DDBJ databases">
        <authorList>
            <person name="Kucharzyk K."/>
            <person name="Murdoch R.W."/>
            <person name="Higgins S."/>
            <person name="Loffler F."/>
        </authorList>
    </citation>
    <scope>NUCLEOTIDE SEQUENCE</scope>
</reference>
<evidence type="ECO:0000256" key="1">
    <source>
        <dbReference type="SAM" id="Phobius"/>
    </source>
</evidence>
<dbReference type="NCBIfam" id="TIGR03165">
    <property type="entry name" value="F1F0_chp_2"/>
    <property type="match status" value="1"/>
</dbReference>
<gene>
    <name evidence="2" type="ORF">SDC9_50619</name>
</gene>
<comment type="caution">
    <text evidence="2">The sequence shown here is derived from an EMBL/GenBank/DDBJ whole genome shotgun (WGS) entry which is preliminary data.</text>
</comment>
<dbReference type="Pfam" id="PF12966">
    <property type="entry name" value="AtpR"/>
    <property type="match status" value="1"/>
</dbReference>
<feature type="transmembrane region" description="Helical" evidence="1">
    <location>
        <begin position="6"/>
        <end position="29"/>
    </location>
</feature>
<evidence type="ECO:0000313" key="2">
    <source>
        <dbReference type="EMBL" id="MPM04342.1"/>
    </source>
</evidence>
<feature type="transmembrane region" description="Helical" evidence="1">
    <location>
        <begin position="41"/>
        <end position="62"/>
    </location>
</feature>
<dbReference type="InterPro" id="IPR017581">
    <property type="entry name" value="AtpR-like"/>
</dbReference>
<dbReference type="AlphaFoldDB" id="A0A644WKM0"/>
<name>A0A644WKM0_9ZZZZ</name>
<dbReference type="EMBL" id="VSSQ01001030">
    <property type="protein sequence ID" value="MPM04342.1"/>
    <property type="molecule type" value="Genomic_DNA"/>
</dbReference>
<keyword evidence="1" id="KW-0472">Membrane</keyword>
<sequence>MTGTDVLVLILVFAAGVLLGVVFFGGLRWTVRRGIRSPRPALWFFCSFLIRMVFLLAALYFLSGGSPIRLLLLGAGILLARSLVLRWTQSPGKKSLPEQEVLHAPQP</sequence>
<keyword evidence="1" id="KW-0812">Transmembrane</keyword>
<accession>A0A644WKM0</accession>
<evidence type="ECO:0008006" key="3">
    <source>
        <dbReference type="Google" id="ProtNLM"/>
    </source>
</evidence>
<feature type="transmembrane region" description="Helical" evidence="1">
    <location>
        <begin position="68"/>
        <end position="87"/>
    </location>
</feature>